<sequence>MSMLKSAIAGLVISTAMTGGAVALGATTTATTASAAVVQTGGCGCGNWGGAGRNHNRNWNRNHNRNRQHQRGHQRQHQRQRQHVINNITIRLPRDVREERAEPTDATTAAPLTPVAAG</sequence>
<protein>
    <recommendedName>
        <fullName evidence="5">Secreted protein</fullName>
    </recommendedName>
</protein>
<comment type="caution">
    <text evidence="3">The sequence shown here is derived from an EMBL/GenBank/DDBJ whole genome shotgun (WGS) entry which is preliminary data.</text>
</comment>
<keyword evidence="4" id="KW-1185">Reference proteome</keyword>
<dbReference type="EMBL" id="JBFALK010000004">
    <property type="protein sequence ID" value="MEV0969138.1"/>
    <property type="molecule type" value="Genomic_DNA"/>
</dbReference>
<organism evidence="3 4">
    <name type="scientific">Microtetraspora glauca</name>
    <dbReference type="NCBI Taxonomy" id="1996"/>
    <lineage>
        <taxon>Bacteria</taxon>
        <taxon>Bacillati</taxon>
        <taxon>Actinomycetota</taxon>
        <taxon>Actinomycetes</taxon>
        <taxon>Streptosporangiales</taxon>
        <taxon>Streptosporangiaceae</taxon>
        <taxon>Microtetraspora</taxon>
    </lineage>
</organism>
<feature type="region of interest" description="Disordered" evidence="1">
    <location>
        <begin position="53"/>
        <end position="118"/>
    </location>
</feature>
<gene>
    <name evidence="3" type="ORF">AB0I59_10920</name>
</gene>
<evidence type="ECO:0000313" key="3">
    <source>
        <dbReference type="EMBL" id="MEV0969138.1"/>
    </source>
</evidence>
<feature type="signal peptide" evidence="2">
    <location>
        <begin position="1"/>
        <end position="35"/>
    </location>
</feature>
<dbReference type="Proteomes" id="UP001551675">
    <property type="component" value="Unassembled WGS sequence"/>
</dbReference>
<dbReference type="RefSeq" id="WP_061259297.1">
    <property type="nucleotide sequence ID" value="NZ_JBFALK010000004.1"/>
</dbReference>
<proteinExistence type="predicted"/>
<reference evidence="3 4" key="1">
    <citation type="submission" date="2024-06" db="EMBL/GenBank/DDBJ databases">
        <title>The Natural Products Discovery Center: Release of the First 8490 Sequenced Strains for Exploring Actinobacteria Biosynthetic Diversity.</title>
        <authorList>
            <person name="Kalkreuter E."/>
            <person name="Kautsar S.A."/>
            <person name="Yang D."/>
            <person name="Bader C.D."/>
            <person name="Teijaro C.N."/>
            <person name="Fluegel L."/>
            <person name="Davis C.M."/>
            <person name="Simpson J.R."/>
            <person name="Lauterbach L."/>
            <person name="Steele A.D."/>
            <person name="Gui C."/>
            <person name="Meng S."/>
            <person name="Li G."/>
            <person name="Viehrig K."/>
            <person name="Ye F."/>
            <person name="Su P."/>
            <person name="Kiefer A.F."/>
            <person name="Nichols A."/>
            <person name="Cepeda A.J."/>
            <person name="Yan W."/>
            <person name="Fan B."/>
            <person name="Jiang Y."/>
            <person name="Adhikari A."/>
            <person name="Zheng C.-J."/>
            <person name="Schuster L."/>
            <person name="Cowan T.M."/>
            <person name="Smanski M.J."/>
            <person name="Chevrette M.G."/>
            <person name="De Carvalho L.P.S."/>
            <person name="Shen B."/>
        </authorList>
    </citation>
    <scope>NUCLEOTIDE SEQUENCE [LARGE SCALE GENOMIC DNA]</scope>
    <source>
        <strain evidence="3 4">NPDC050100</strain>
    </source>
</reference>
<feature type="compositionally biased region" description="Basic residues" evidence="1">
    <location>
        <begin position="54"/>
        <end position="82"/>
    </location>
</feature>
<evidence type="ECO:0000313" key="4">
    <source>
        <dbReference type="Proteomes" id="UP001551675"/>
    </source>
</evidence>
<feature type="compositionally biased region" description="Basic and acidic residues" evidence="1">
    <location>
        <begin position="92"/>
        <end position="103"/>
    </location>
</feature>
<feature type="chain" id="PRO_5047537218" description="Secreted protein" evidence="2">
    <location>
        <begin position="36"/>
        <end position="118"/>
    </location>
</feature>
<keyword evidence="2" id="KW-0732">Signal</keyword>
<feature type="compositionally biased region" description="Low complexity" evidence="1">
    <location>
        <begin position="104"/>
        <end position="118"/>
    </location>
</feature>
<name>A0ABV3GBW4_MICGL</name>
<evidence type="ECO:0000256" key="2">
    <source>
        <dbReference type="SAM" id="SignalP"/>
    </source>
</evidence>
<accession>A0ABV3GBW4</accession>
<evidence type="ECO:0008006" key="5">
    <source>
        <dbReference type="Google" id="ProtNLM"/>
    </source>
</evidence>
<evidence type="ECO:0000256" key="1">
    <source>
        <dbReference type="SAM" id="MobiDB-lite"/>
    </source>
</evidence>